<dbReference type="OrthoDB" id="7060041at2"/>
<evidence type="ECO:0000313" key="3">
    <source>
        <dbReference type="Proteomes" id="UP000238169"/>
    </source>
</evidence>
<dbReference type="RefSeq" id="WP_106854268.1">
    <property type="nucleotide sequence ID" value="NZ_OGTP01000004.1"/>
</dbReference>
<dbReference type="Pfam" id="PF03061">
    <property type="entry name" value="4HBT"/>
    <property type="match status" value="1"/>
</dbReference>
<dbReference type="InterPro" id="IPR029069">
    <property type="entry name" value="HotDog_dom_sf"/>
</dbReference>
<organism evidence="2 3">
    <name type="scientific">Caballeronia novacaledonica</name>
    <dbReference type="NCBI Taxonomy" id="1544861"/>
    <lineage>
        <taxon>Bacteria</taxon>
        <taxon>Pseudomonadati</taxon>
        <taxon>Pseudomonadota</taxon>
        <taxon>Betaproteobacteria</taxon>
        <taxon>Burkholderiales</taxon>
        <taxon>Burkholderiaceae</taxon>
        <taxon>Caballeronia</taxon>
    </lineage>
</organism>
<protein>
    <recommendedName>
        <fullName evidence="1">Thioesterase domain-containing protein</fullName>
    </recommendedName>
</protein>
<evidence type="ECO:0000313" key="2">
    <source>
        <dbReference type="EMBL" id="SPB14581.1"/>
    </source>
</evidence>
<dbReference type="Proteomes" id="UP000238169">
    <property type="component" value="Unassembled WGS sequence"/>
</dbReference>
<reference evidence="3" key="1">
    <citation type="submission" date="2018-01" db="EMBL/GenBank/DDBJ databases">
        <authorList>
            <person name="Peeters C."/>
        </authorList>
    </citation>
    <scope>NUCLEOTIDE SEQUENCE [LARGE SCALE GENOMIC DNA]</scope>
</reference>
<evidence type="ECO:0000259" key="1">
    <source>
        <dbReference type="Pfam" id="PF03061"/>
    </source>
</evidence>
<dbReference type="EMBL" id="OGTP01000004">
    <property type="protein sequence ID" value="SPB14581.1"/>
    <property type="molecule type" value="Genomic_DNA"/>
</dbReference>
<keyword evidence="3" id="KW-1185">Reference proteome</keyword>
<dbReference type="CDD" id="cd03443">
    <property type="entry name" value="PaaI_thioesterase"/>
    <property type="match status" value="1"/>
</dbReference>
<dbReference type="SUPFAM" id="SSF54637">
    <property type="entry name" value="Thioesterase/thiol ester dehydrase-isomerase"/>
    <property type="match status" value="1"/>
</dbReference>
<dbReference type="GO" id="GO:0016790">
    <property type="term" value="F:thiolester hydrolase activity"/>
    <property type="evidence" value="ECO:0007669"/>
    <property type="project" value="UniProtKB-ARBA"/>
</dbReference>
<dbReference type="AlphaFoldDB" id="A0A2U3I3A8"/>
<dbReference type="InterPro" id="IPR006683">
    <property type="entry name" value="Thioestr_dom"/>
</dbReference>
<accession>A0A2U3I3A8</accession>
<gene>
    <name evidence="2" type="ORF">NOV72_01824</name>
</gene>
<feature type="domain" description="Thioesterase" evidence="1">
    <location>
        <begin position="54"/>
        <end position="122"/>
    </location>
</feature>
<name>A0A2U3I3A8_9BURK</name>
<dbReference type="Gene3D" id="3.10.129.10">
    <property type="entry name" value="Hotdog Thioesterase"/>
    <property type="match status" value="1"/>
</dbReference>
<sequence length="146" mass="15733">MTKADNFACDAVPAGFEPMAVVPDFMQPFGPLYFDATRRIMGLRVGWRHLNLLGITHGGVLASVADHALGVTMMRSGDDLAPGVTASLSLEFLDSGRAGDWLEAHVTLDKMGARLRFGSCRLMVDGRCLVKASGVFAVLPLRRKTV</sequence>
<proteinExistence type="predicted"/>